<dbReference type="OrthoDB" id="2501249at2759"/>
<dbReference type="AlphaFoldDB" id="A0A1E4RDL8"/>
<dbReference type="PANTHER" id="PTHR41237:SF1">
    <property type="entry name" value="SMALL RIBOSOMAL SUBUNIT PROTEIN BS21M"/>
    <property type="match status" value="1"/>
</dbReference>
<keyword evidence="2" id="KW-0689">Ribosomal protein</keyword>
<dbReference type="GO" id="GO:0005763">
    <property type="term" value="C:mitochondrial small ribosomal subunit"/>
    <property type="evidence" value="ECO:0007669"/>
    <property type="project" value="TreeGrafter"/>
</dbReference>
<dbReference type="Proteomes" id="UP000095085">
    <property type="component" value="Unassembled WGS sequence"/>
</dbReference>
<keyword evidence="5" id="KW-1185">Reference proteome</keyword>
<evidence type="ECO:0000256" key="1">
    <source>
        <dbReference type="ARBA" id="ARBA00006640"/>
    </source>
</evidence>
<protein>
    <recommendedName>
        <fullName evidence="6">Ribosomal protein S21</fullName>
    </recommendedName>
</protein>
<evidence type="ECO:0000256" key="2">
    <source>
        <dbReference type="ARBA" id="ARBA00022980"/>
    </source>
</evidence>
<dbReference type="GO" id="GO:0003735">
    <property type="term" value="F:structural constituent of ribosome"/>
    <property type="evidence" value="ECO:0007669"/>
    <property type="project" value="InterPro"/>
</dbReference>
<proteinExistence type="inferred from homology"/>
<dbReference type="GeneID" id="30996454"/>
<dbReference type="InterPro" id="IPR052837">
    <property type="entry name" value="Mitoribosomal_bS21"/>
</dbReference>
<evidence type="ECO:0000256" key="3">
    <source>
        <dbReference type="ARBA" id="ARBA00023274"/>
    </source>
</evidence>
<name>A0A1E4RDL8_9ASCO</name>
<dbReference type="InterPro" id="IPR001911">
    <property type="entry name" value="Ribosomal_bS21"/>
</dbReference>
<evidence type="ECO:0000313" key="5">
    <source>
        <dbReference type="Proteomes" id="UP000095085"/>
    </source>
</evidence>
<evidence type="ECO:0008006" key="6">
    <source>
        <dbReference type="Google" id="ProtNLM"/>
    </source>
</evidence>
<dbReference type="Pfam" id="PF01165">
    <property type="entry name" value="Ribosomal_S21"/>
    <property type="match status" value="1"/>
</dbReference>
<accession>A0A1E4RDL8</accession>
<keyword evidence="3" id="KW-0687">Ribonucleoprotein</keyword>
<dbReference type="EMBL" id="KV454545">
    <property type="protein sequence ID" value="ODV65333.1"/>
    <property type="molecule type" value="Genomic_DNA"/>
</dbReference>
<organism evidence="4 5">
    <name type="scientific">Hyphopichia burtonii NRRL Y-1933</name>
    <dbReference type="NCBI Taxonomy" id="984485"/>
    <lineage>
        <taxon>Eukaryota</taxon>
        <taxon>Fungi</taxon>
        <taxon>Dikarya</taxon>
        <taxon>Ascomycota</taxon>
        <taxon>Saccharomycotina</taxon>
        <taxon>Pichiomycetes</taxon>
        <taxon>Debaryomycetaceae</taxon>
        <taxon>Hyphopichia</taxon>
    </lineage>
</organism>
<dbReference type="RefSeq" id="XP_020074400.1">
    <property type="nucleotide sequence ID" value="XM_020221905.1"/>
</dbReference>
<evidence type="ECO:0000313" key="4">
    <source>
        <dbReference type="EMBL" id="ODV65333.1"/>
    </source>
</evidence>
<dbReference type="PANTHER" id="PTHR41237">
    <property type="entry name" value="37S RIBOSOMAL PROTEIN MRP21, MITOCHONDRIAL"/>
    <property type="match status" value="1"/>
</dbReference>
<reference evidence="5" key="1">
    <citation type="submission" date="2016-05" db="EMBL/GenBank/DDBJ databases">
        <title>Comparative genomics of biotechnologically important yeasts.</title>
        <authorList>
            <consortium name="DOE Joint Genome Institute"/>
            <person name="Riley R."/>
            <person name="Haridas S."/>
            <person name="Wolfe K.H."/>
            <person name="Lopes M.R."/>
            <person name="Hittinger C.T."/>
            <person name="Goker M."/>
            <person name="Salamov A."/>
            <person name="Wisecaver J."/>
            <person name="Long T.M."/>
            <person name="Aerts A.L."/>
            <person name="Barry K."/>
            <person name="Choi C."/>
            <person name="Clum A."/>
            <person name="Coughlan A.Y."/>
            <person name="Deshpande S."/>
            <person name="Douglass A.P."/>
            <person name="Hanson S.J."/>
            <person name="Klenk H.-P."/>
            <person name="Labutti K."/>
            <person name="Lapidus A."/>
            <person name="Lindquist E."/>
            <person name="Lipzen A."/>
            <person name="Meier-Kolthoff J.P."/>
            <person name="Ohm R.A."/>
            <person name="Otillar R.P."/>
            <person name="Pangilinan J."/>
            <person name="Peng Y."/>
            <person name="Rokas A."/>
            <person name="Rosa C.A."/>
            <person name="Scheuner C."/>
            <person name="Sibirny A.A."/>
            <person name="Slot J.C."/>
            <person name="Stielow J.B."/>
            <person name="Sun H."/>
            <person name="Kurtzman C.P."/>
            <person name="Blackwell M."/>
            <person name="Grigoriev I.V."/>
            <person name="Jeffries T.W."/>
        </authorList>
    </citation>
    <scope>NUCLEOTIDE SEQUENCE [LARGE SCALE GENOMIC DNA]</scope>
    <source>
        <strain evidence="5">NRRL Y-1933</strain>
    </source>
</reference>
<comment type="similarity">
    <text evidence="1">Belongs to the bacterial ribosomal protein bS21 family.</text>
</comment>
<gene>
    <name evidence="4" type="ORF">HYPBUDRAFT_154114</name>
</gene>
<dbReference type="GO" id="GO:0070124">
    <property type="term" value="P:mitochondrial translational initiation"/>
    <property type="evidence" value="ECO:0007669"/>
    <property type="project" value="TreeGrafter"/>
</dbReference>
<dbReference type="STRING" id="984485.A0A1E4RDL8"/>
<sequence length="189" mass="21535">MFRSLYRGAVPARLVNNVSVRCYSDKGPVTDFSLLTKVIQNSNANSNDNSKKSHFGSSFQAPNNMSTVEHVDSLLGGSDQPAYHSISTRDTYLGSEVRHPREVAKDIRLRGPLAGRAVNVVGNNVLRASSQLKSLIRDNKIRQLHRSQLRFTTPAKFRKQKKREWWRTRFAEGFKDIMTQVQDARRRGY</sequence>